<proteinExistence type="predicted"/>
<dbReference type="PROSITE" id="PS50011">
    <property type="entry name" value="PROTEIN_KINASE_DOM"/>
    <property type="match status" value="1"/>
</dbReference>
<feature type="region of interest" description="Disordered" evidence="1">
    <location>
        <begin position="219"/>
        <end position="241"/>
    </location>
</feature>
<dbReference type="SUPFAM" id="SSF56112">
    <property type="entry name" value="Protein kinase-like (PK-like)"/>
    <property type="match status" value="1"/>
</dbReference>
<dbReference type="GO" id="GO:0005524">
    <property type="term" value="F:ATP binding"/>
    <property type="evidence" value="ECO:0007669"/>
    <property type="project" value="InterPro"/>
</dbReference>
<dbReference type="EMBL" id="QPFP01000006">
    <property type="protein sequence ID" value="TEB36054.1"/>
    <property type="molecule type" value="Genomic_DNA"/>
</dbReference>
<evidence type="ECO:0000313" key="4">
    <source>
        <dbReference type="Proteomes" id="UP000298030"/>
    </source>
</evidence>
<reference evidence="3 4" key="1">
    <citation type="journal article" date="2019" name="Nat. Ecol. Evol.">
        <title>Megaphylogeny resolves global patterns of mushroom evolution.</title>
        <authorList>
            <person name="Varga T."/>
            <person name="Krizsan K."/>
            <person name="Foldi C."/>
            <person name="Dima B."/>
            <person name="Sanchez-Garcia M."/>
            <person name="Sanchez-Ramirez S."/>
            <person name="Szollosi G.J."/>
            <person name="Szarkandi J.G."/>
            <person name="Papp V."/>
            <person name="Albert L."/>
            <person name="Andreopoulos W."/>
            <person name="Angelini C."/>
            <person name="Antonin V."/>
            <person name="Barry K.W."/>
            <person name="Bougher N.L."/>
            <person name="Buchanan P."/>
            <person name="Buyck B."/>
            <person name="Bense V."/>
            <person name="Catcheside P."/>
            <person name="Chovatia M."/>
            <person name="Cooper J."/>
            <person name="Damon W."/>
            <person name="Desjardin D."/>
            <person name="Finy P."/>
            <person name="Geml J."/>
            <person name="Haridas S."/>
            <person name="Hughes K."/>
            <person name="Justo A."/>
            <person name="Karasinski D."/>
            <person name="Kautmanova I."/>
            <person name="Kiss B."/>
            <person name="Kocsube S."/>
            <person name="Kotiranta H."/>
            <person name="LaButti K.M."/>
            <person name="Lechner B.E."/>
            <person name="Liimatainen K."/>
            <person name="Lipzen A."/>
            <person name="Lukacs Z."/>
            <person name="Mihaltcheva S."/>
            <person name="Morgado L.N."/>
            <person name="Niskanen T."/>
            <person name="Noordeloos M.E."/>
            <person name="Ohm R.A."/>
            <person name="Ortiz-Santana B."/>
            <person name="Ovrebo C."/>
            <person name="Racz N."/>
            <person name="Riley R."/>
            <person name="Savchenko A."/>
            <person name="Shiryaev A."/>
            <person name="Soop K."/>
            <person name="Spirin V."/>
            <person name="Szebenyi C."/>
            <person name="Tomsovsky M."/>
            <person name="Tulloss R.E."/>
            <person name="Uehling J."/>
            <person name="Grigoriev I.V."/>
            <person name="Vagvolgyi C."/>
            <person name="Papp T."/>
            <person name="Martin F.M."/>
            <person name="Miettinen O."/>
            <person name="Hibbett D.S."/>
            <person name="Nagy L.G."/>
        </authorList>
    </citation>
    <scope>NUCLEOTIDE SEQUENCE [LARGE SCALE GENOMIC DNA]</scope>
    <source>
        <strain evidence="3 4">FP101781</strain>
    </source>
</reference>
<dbReference type="OrthoDB" id="5966500at2759"/>
<dbReference type="PANTHER" id="PTHR44329">
    <property type="entry name" value="SERINE/THREONINE-PROTEIN KINASE TNNI3K-RELATED"/>
    <property type="match status" value="1"/>
</dbReference>
<dbReference type="PANTHER" id="PTHR44329:SF214">
    <property type="entry name" value="PROTEIN KINASE DOMAIN-CONTAINING PROTEIN"/>
    <property type="match status" value="1"/>
</dbReference>
<sequence>MPAAMKSFASTTAVALQIAGSASGVPYLGAAGEILGHIIVACDSVTVNKKKAKAIKDKCTQLQGLLAEEQSKVDGTESSEHVSEAIVALDGIRSRMSRVARAKSWELWKSGSLDATLERCKQDLDLTQEKLNLKTQLTLVAGQQHLRNKTDSIEDAILDLRDHLRTIVNSGRLPREVETSLRNVESDTNTGYVQLMEAGQRGVRGLKLSTSTPSSLIIASEETASPTSSPGPSRGGSKDTHDLERLEDTLYKFHVKTGTLPANKVLNEEIVKVGELPIAGGVYSDIWPGMWLGHKKVALKALRNTKADDPRAQARFVREVTMWAELSHEHILPFFGIVTGIGKHIHMVSPWQENGNILVYVESHKHTNRLGLIKGAAAGLQYLHEKKIVHGNVKCTNILVTDKGEACISDFGMSKLVEEVTATSASATLTQQDGSTRWLAPELIMGEISSPTLRTDTYSFGMTVLELVTGKHPYAEKRNYLQVIQLIGKGQVPQRPEEIRDDKVWQFLLKCWQHEAKRPSMAEVNAELEILL</sequence>
<dbReference type="Pfam" id="PF07714">
    <property type="entry name" value="PK_Tyr_Ser-Thr"/>
    <property type="match status" value="1"/>
</dbReference>
<dbReference type="Gene3D" id="1.10.510.10">
    <property type="entry name" value="Transferase(Phosphotransferase) domain 1"/>
    <property type="match status" value="1"/>
</dbReference>
<dbReference type="InterPro" id="IPR051681">
    <property type="entry name" value="Ser/Thr_Kinases-Pseudokinases"/>
</dbReference>
<keyword evidence="3" id="KW-0808">Transferase</keyword>
<protein>
    <submittedName>
        <fullName evidence="3">Kinase-like protein</fullName>
    </submittedName>
</protein>
<dbReference type="STRING" id="71717.A0A4Y7TQ24"/>
<name>A0A4Y7TQ24_COPMI</name>
<comment type="caution">
    <text evidence="3">The sequence shown here is derived from an EMBL/GenBank/DDBJ whole genome shotgun (WGS) entry which is preliminary data.</text>
</comment>
<dbReference type="InterPro" id="IPR000719">
    <property type="entry name" value="Prot_kinase_dom"/>
</dbReference>
<feature type="compositionally biased region" description="Low complexity" evidence="1">
    <location>
        <begin position="219"/>
        <end position="232"/>
    </location>
</feature>
<feature type="domain" description="Protein kinase" evidence="2">
    <location>
        <begin position="272"/>
        <end position="532"/>
    </location>
</feature>
<dbReference type="InterPro" id="IPR011009">
    <property type="entry name" value="Kinase-like_dom_sf"/>
</dbReference>
<keyword evidence="3" id="KW-0418">Kinase</keyword>
<organism evidence="3 4">
    <name type="scientific">Coprinellus micaceus</name>
    <name type="common">Glistening ink-cap mushroom</name>
    <name type="synonym">Coprinus micaceus</name>
    <dbReference type="NCBI Taxonomy" id="71717"/>
    <lineage>
        <taxon>Eukaryota</taxon>
        <taxon>Fungi</taxon>
        <taxon>Dikarya</taxon>
        <taxon>Basidiomycota</taxon>
        <taxon>Agaricomycotina</taxon>
        <taxon>Agaricomycetes</taxon>
        <taxon>Agaricomycetidae</taxon>
        <taxon>Agaricales</taxon>
        <taxon>Agaricineae</taxon>
        <taxon>Psathyrellaceae</taxon>
        <taxon>Coprinellus</taxon>
    </lineage>
</organism>
<keyword evidence="4" id="KW-1185">Reference proteome</keyword>
<accession>A0A4Y7TQ24</accession>
<evidence type="ECO:0000259" key="2">
    <source>
        <dbReference type="PROSITE" id="PS50011"/>
    </source>
</evidence>
<dbReference type="InterPro" id="IPR001245">
    <property type="entry name" value="Ser-Thr/Tyr_kinase_cat_dom"/>
</dbReference>
<dbReference type="Proteomes" id="UP000298030">
    <property type="component" value="Unassembled WGS sequence"/>
</dbReference>
<gene>
    <name evidence="3" type="ORF">FA13DRAFT_1771541</name>
</gene>
<evidence type="ECO:0000313" key="3">
    <source>
        <dbReference type="EMBL" id="TEB36054.1"/>
    </source>
</evidence>
<dbReference type="GO" id="GO:0004674">
    <property type="term" value="F:protein serine/threonine kinase activity"/>
    <property type="evidence" value="ECO:0007669"/>
    <property type="project" value="TreeGrafter"/>
</dbReference>
<dbReference type="AlphaFoldDB" id="A0A4Y7TQ24"/>
<evidence type="ECO:0000256" key="1">
    <source>
        <dbReference type="SAM" id="MobiDB-lite"/>
    </source>
</evidence>